<dbReference type="GO" id="GO:0003677">
    <property type="term" value="F:DNA binding"/>
    <property type="evidence" value="ECO:0007669"/>
    <property type="project" value="UniProtKB-KW"/>
</dbReference>
<dbReference type="InterPro" id="IPR050239">
    <property type="entry name" value="Sigma-70_RNA_pol_init_factors"/>
</dbReference>
<evidence type="ECO:0000256" key="2">
    <source>
        <dbReference type="ARBA" id="ARBA00023082"/>
    </source>
</evidence>
<feature type="non-terminal residue" evidence="8">
    <location>
        <position position="1"/>
    </location>
</feature>
<dbReference type="InterPro" id="IPR013324">
    <property type="entry name" value="RNA_pol_sigma_r3/r4-like"/>
</dbReference>
<reference evidence="8" key="1">
    <citation type="submission" date="2019-03" db="EMBL/GenBank/DDBJ databases">
        <title>Lake Tanganyika Metagenome-Assembled Genomes (MAGs).</title>
        <authorList>
            <person name="Tran P."/>
        </authorList>
    </citation>
    <scope>NUCLEOTIDE SEQUENCE</scope>
    <source>
        <strain evidence="8">K_DeepCast_65m_m2_066</strain>
    </source>
</reference>
<evidence type="ECO:0000256" key="1">
    <source>
        <dbReference type="ARBA" id="ARBA00023015"/>
    </source>
</evidence>
<dbReference type="GO" id="GO:0006352">
    <property type="term" value="P:DNA-templated transcription initiation"/>
    <property type="evidence" value="ECO:0007669"/>
    <property type="project" value="InterPro"/>
</dbReference>
<keyword evidence="3 5" id="KW-0238">DNA-binding</keyword>
<accession>A0A937W0B4</accession>
<evidence type="ECO:0000313" key="9">
    <source>
        <dbReference type="Proteomes" id="UP000712673"/>
    </source>
</evidence>
<dbReference type="Pfam" id="PF04542">
    <property type="entry name" value="Sigma70_r2"/>
    <property type="match status" value="1"/>
</dbReference>
<dbReference type="PROSITE" id="PS00716">
    <property type="entry name" value="SIGMA70_2"/>
    <property type="match status" value="1"/>
</dbReference>
<protein>
    <recommendedName>
        <fullName evidence="5">RNA polymerase sigma factor</fullName>
    </recommendedName>
</protein>
<dbReference type="FunFam" id="1.10.601.10:FF:000001">
    <property type="entry name" value="RNA polymerase sigma factor SigA"/>
    <property type="match status" value="1"/>
</dbReference>
<dbReference type="CDD" id="cd06171">
    <property type="entry name" value="Sigma70_r4"/>
    <property type="match status" value="1"/>
</dbReference>
<keyword evidence="1 5" id="KW-0805">Transcription regulation</keyword>
<proteinExistence type="inferred from homology"/>
<dbReference type="SUPFAM" id="SSF88659">
    <property type="entry name" value="Sigma3 and sigma4 domains of RNA polymerase sigma factors"/>
    <property type="match status" value="2"/>
</dbReference>
<dbReference type="InterPro" id="IPR007627">
    <property type="entry name" value="RNA_pol_sigma70_r2"/>
</dbReference>
<dbReference type="InterPro" id="IPR014284">
    <property type="entry name" value="RNA_pol_sigma-70_dom"/>
</dbReference>
<comment type="function">
    <text evidence="5">Sigma factors are initiation factors that promote the attachment of RNA polymerase to specific initiation sites and are then released.</text>
</comment>
<dbReference type="PROSITE" id="PS00715">
    <property type="entry name" value="SIGMA70_1"/>
    <property type="match status" value="1"/>
</dbReference>
<dbReference type="Gene3D" id="1.10.10.10">
    <property type="entry name" value="Winged helix-like DNA-binding domain superfamily/Winged helix DNA-binding domain"/>
    <property type="match status" value="2"/>
</dbReference>
<dbReference type="EMBL" id="VGLS01000137">
    <property type="protein sequence ID" value="MBM3223400.1"/>
    <property type="molecule type" value="Genomic_DNA"/>
</dbReference>
<keyword evidence="4 5" id="KW-0804">Transcription</keyword>
<dbReference type="PANTHER" id="PTHR30603">
    <property type="entry name" value="RNA POLYMERASE SIGMA FACTOR RPO"/>
    <property type="match status" value="1"/>
</dbReference>
<feature type="domain" description="RNA polymerase sigma-70" evidence="6">
    <location>
        <begin position="217"/>
        <end position="230"/>
    </location>
</feature>
<dbReference type="InterPro" id="IPR007630">
    <property type="entry name" value="RNA_pol_sigma70_r4"/>
</dbReference>
<evidence type="ECO:0000259" key="6">
    <source>
        <dbReference type="PROSITE" id="PS00715"/>
    </source>
</evidence>
<evidence type="ECO:0000256" key="5">
    <source>
        <dbReference type="RuleBase" id="RU362124"/>
    </source>
</evidence>
<dbReference type="AlphaFoldDB" id="A0A937W0B4"/>
<organism evidence="8 9">
    <name type="scientific">Tectimicrobiota bacterium</name>
    <dbReference type="NCBI Taxonomy" id="2528274"/>
    <lineage>
        <taxon>Bacteria</taxon>
        <taxon>Pseudomonadati</taxon>
        <taxon>Nitrospinota/Tectimicrobiota group</taxon>
        <taxon>Candidatus Tectimicrobiota</taxon>
    </lineage>
</organism>
<dbReference type="GO" id="GO:0016987">
    <property type="term" value="F:sigma factor activity"/>
    <property type="evidence" value="ECO:0007669"/>
    <property type="project" value="UniProtKB-KW"/>
</dbReference>
<dbReference type="Pfam" id="PF04545">
    <property type="entry name" value="Sigma70_r4"/>
    <property type="match status" value="1"/>
</dbReference>
<dbReference type="Proteomes" id="UP000712673">
    <property type="component" value="Unassembled WGS sequence"/>
</dbReference>
<dbReference type="PANTHER" id="PTHR30603:SF60">
    <property type="entry name" value="RNA POLYMERASE SIGMA FACTOR RPOD"/>
    <property type="match status" value="1"/>
</dbReference>
<comment type="similarity">
    <text evidence="5">Belongs to the sigma-70 factor family.</text>
</comment>
<keyword evidence="2 5" id="KW-0731">Sigma factor</keyword>
<dbReference type="InterPro" id="IPR007624">
    <property type="entry name" value="RNA_pol_sigma70_r3"/>
</dbReference>
<name>A0A937W0B4_UNCTE</name>
<comment type="caution">
    <text evidence="8">The sequence shown here is derived from an EMBL/GenBank/DDBJ whole genome shotgun (WGS) entry which is preliminary data.</text>
</comment>
<feature type="domain" description="RNA polymerase sigma-70" evidence="7">
    <location>
        <begin position="385"/>
        <end position="411"/>
    </location>
</feature>
<dbReference type="PRINTS" id="PR00046">
    <property type="entry name" value="SIGMA70FCT"/>
</dbReference>
<evidence type="ECO:0000259" key="7">
    <source>
        <dbReference type="PROSITE" id="PS00716"/>
    </source>
</evidence>
<evidence type="ECO:0000313" key="8">
    <source>
        <dbReference type="EMBL" id="MBM3223400.1"/>
    </source>
</evidence>
<dbReference type="SUPFAM" id="SSF88946">
    <property type="entry name" value="Sigma2 domain of RNA polymerase sigma factors"/>
    <property type="match status" value="1"/>
</dbReference>
<evidence type="ECO:0000256" key="3">
    <source>
        <dbReference type="ARBA" id="ARBA00023125"/>
    </source>
</evidence>
<dbReference type="InterPro" id="IPR000943">
    <property type="entry name" value="RNA_pol_sigma70"/>
</dbReference>
<dbReference type="Pfam" id="PF04539">
    <property type="entry name" value="Sigma70_r3"/>
    <property type="match status" value="1"/>
</dbReference>
<dbReference type="NCBIfam" id="TIGR02937">
    <property type="entry name" value="sigma70-ECF"/>
    <property type="match status" value="1"/>
</dbReference>
<dbReference type="Gene3D" id="1.10.601.10">
    <property type="entry name" value="RNA Polymerase Primary Sigma Factor"/>
    <property type="match status" value="2"/>
</dbReference>
<dbReference type="InterPro" id="IPR036388">
    <property type="entry name" value="WH-like_DNA-bd_sf"/>
</dbReference>
<dbReference type="InterPro" id="IPR013325">
    <property type="entry name" value="RNA_pol_sigma_r2"/>
</dbReference>
<evidence type="ECO:0000256" key="4">
    <source>
        <dbReference type="ARBA" id="ARBA00023163"/>
    </source>
</evidence>
<gene>
    <name evidence="8" type="ORF">FJZ47_06325</name>
</gene>
<sequence>PLLDRKGEVEIAKRIEQAEMEHLVFALQSPLMVSILSMLRARLQQGTLTLADVSEEADKLPAEPAEHLQQLLTTLDACLPTPCTSASHNAERNGAIADRLLRSLKELNFKISLLQDVLEEAKMRYHHRTAATHDFDDDMALYTPLQRILGETHETDAIQGDIGELLGDLEEMRRLMMGLTPIEERLKQAKKEMVEANLRLVVSIAKKYINRGLSFLDLIQEGNIGLMRAVDKFDYHRGFKFSTYASWWIRQAITRAIAEQGKTIRIPVHMIEILNKVVRSSQSLTVELGRKPLPEEIAQDTGLQVEKVKNTLKVAKRTVSLENHVGEGDTELGALIEDKKSTSPLEAVINRDLREKIHKMLNTLSPKEERILRMRFGLGDDPPHTLEEVGQIFGVSRERIRQIEAQALRKLKHPSRSNHLRSFLEN</sequence>